<organism evidence="1 2">
    <name type="scientific">Plasmodium yoelii yoelii</name>
    <dbReference type="NCBI Taxonomy" id="73239"/>
    <lineage>
        <taxon>Eukaryota</taxon>
        <taxon>Sar</taxon>
        <taxon>Alveolata</taxon>
        <taxon>Apicomplexa</taxon>
        <taxon>Aconoidasida</taxon>
        <taxon>Haemosporida</taxon>
        <taxon>Plasmodiidae</taxon>
        <taxon>Plasmodium</taxon>
        <taxon>Plasmodium (Vinckeia)</taxon>
    </lineage>
</organism>
<accession>Q7RQ66</accession>
<feature type="non-terminal residue" evidence="1">
    <location>
        <position position="37"/>
    </location>
</feature>
<protein>
    <submittedName>
        <fullName evidence="1">Uncharacterized protein</fullName>
    </submittedName>
</protein>
<name>Q7RQ66_PLAYO</name>
<dbReference type="AlphaFoldDB" id="Q7RQ66"/>
<keyword evidence="2" id="KW-1185">Reference proteome</keyword>
<sequence length="37" mass="4399">MGNMFFMVTNGEISENKKVFQWCIGIKSFQRKHADIY</sequence>
<dbReference type="PaxDb" id="73239-Q7RQ66"/>
<dbReference type="Proteomes" id="UP000008553">
    <property type="component" value="Unassembled WGS sequence"/>
</dbReference>
<evidence type="ECO:0000313" key="2">
    <source>
        <dbReference type="Proteomes" id="UP000008553"/>
    </source>
</evidence>
<proteinExistence type="predicted"/>
<dbReference type="InParanoid" id="Q7RQ66"/>
<evidence type="ECO:0000313" key="1">
    <source>
        <dbReference type="EMBL" id="EAA20528.1"/>
    </source>
</evidence>
<reference evidence="1 2" key="1">
    <citation type="journal article" date="2002" name="Nature">
        <title>Genome sequence and comparative analysis of the model rodent malaria parasite Plasmodium yoelii yoelii.</title>
        <authorList>
            <person name="Carlton J.M."/>
            <person name="Angiuoli S.V."/>
            <person name="Suh B.B."/>
            <person name="Kooij T.W."/>
            <person name="Pertea M."/>
            <person name="Silva J.C."/>
            <person name="Ermolaeva M.D."/>
            <person name="Allen J.E."/>
            <person name="Selengut J.D."/>
            <person name="Koo H.L."/>
            <person name="Peterson J.D."/>
            <person name="Pop M."/>
            <person name="Kosack D.S."/>
            <person name="Shumway M.F."/>
            <person name="Bidwell S.L."/>
            <person name="Shallom S.J."/>
            <person name="van Aken S.E."/>
            <person name="Riedmuller S.B."/>
            <person name="Feldblyum T.V."/>
            <person name="Cho J.K."/>
            <person name="Quackenbush J."/>
            <person name="Sedegah M."/>
            <person name="Shoaibi A."/>
            <person name="Cummings L.M."/>
            <person name="Florens L."/>
            <person name="Yates J.R."/>
            <person name="Raine J.D."/>
            <person name="Sinden R.E."/>
            <person name="Harris M.A."/>
            <person name="Cunningham D.A."/>
            <person name="Preiser P.R."/>
            <person name="Bergman L.W."/>
            <person name="Vaidya A.B."/>
            <person name="van Lin L.H."/>
            <person name="Janse C.J."/>
            <person name="Waters A.P."/>
            <person name="Smith H.O."/>
            <person name="White O.R."/>
            <person name="Salzberg S.L."/>
            <person name="Venter J.C."/>
            <person name="Fraser C.M."/>
            <person name="Hoffman S.L."/>
            <person name="Gardner M.J."/>
            <person name="Carucci D.J."/>
        </authorList>
    </citation>
    <scope>NUCLEOTIDE SEQUENCE [LARGE SCALE GENOMIC DNA]</scope>
    <source>
        <strain evidence="1 2">17XNL</strain>
    </source>
</reference>
<gene>
    <name evidence="1" type="ORF">PY01237</name>
</gene>
<dbReference type="EMBL" id="AABL01000323">
    <property type="protein sequence ID" value="EAA20528.1"/>
    <property type="molecule type" value="Genomic_DNA"/>
</dbReference>
<comment type="caution">
    <text evidence="1">The sequence shown here is derived from an EMBL/GenBank/DDBJ whole genome shotgun (WGS) entry which is preliminary data.</text>
</comment>